<evidence type="ECO:0000313" key="2">
    <source>
        <dbReference type="Proteomes" id="UP001293254"/>
    </source>
</evidence>
<comment type="caution">
    <text evidence="1">The sequence shown here is derived from an EMBL/GenBank/DDBJ whole genome shotgun (WGS) entry which is preliminary data.</text>
</comment>
<keyword evidence="2" id="KW-1185">Reference proteome</keyword>
<reference evidence="1" key="2">
    <citation type="journal article" date="2024" name="Plant">
        <title>Genomic evolution and insights into agronomic trait innovations of Sesamum species.</title>
        <authorList>
            <person name="Miao H."/>
            <person name="Wang L."/>
            <person name="Qu L."/>
            <person name="Liu H."/>
            <person name="Sun Y."/>
            <person name="Le M."/>
            <person name="Wang Q."/>
            <person name="Wei S."/>
            <person name="Zheng Y."/>
            <person name="Lin W."/>
            <person name="Duan Y."/>
            <person name="Cao H."/>
            <person name="Xiong S."/>
            <person name="Wang X."/>
            <person name="Wei L."/>
            <person name="Li C."/>
            <person name="Ma Q."/>
            <person name="Ju M."/>
            <person name="Zhao R."/>
            <person name="Li G."/>
            <person name="Mu C."/>
            <person name="Tian Q."/>
            <person name="Mei H."/>
            <person name="Zhang T."/>
            <person name="Gao T."/>
            <person name="Zhang H."/>
        </authorList>
    </citation>
    <scope>NUCLEOTIDE SEQUENCE</scope>
    <source>
        <strain evidence="1">3651</strain>
    </source>
</reference>
<proteinExistence type="predicted"/>
<protein>
    <submittedName>
        <fullName evidence="1">Uncharacterized protein</fullName>
    </submittedName>
</protein>
<gene>
    <name evidence="1" type="ORF">Salat_2252500</name>
</gene>
<dbReference type="Proteomes" id="UP001293254">
    <property type="component" value="Unassembled WGS sequence"/>
</dbReference>
<reference evidence="1" key="1">
    <citation type="submission" date="2020-06" db="EMBL/GenBank/DDBJ databases">
        <authorList>
            <person name="Li T."/>
            <person name="Hu X."/>
            <person name="Zhang T."/>
            <person name="Song X."/>
            <person name="Zhang H."/>
            <person name="Dai N."/>
            <person name="Sheng W."/>
            <person name="Hou X."/>
            <person name="Wei L."/>
        </authorList>
    </citation>
    <scope>NUCLEOTIDE SEQUENCE</scope>
    <source>
        <strain evidence="1">3651</strain>
        <tissue evidence="1">Leaf</tissue>
    </source>
</reference>
<name>A0AAE2CDS9_9LAMI</name>
<accession>A0AAE2CDS9</accession>
<dbReference type="AlphaFoldDB" id="A0AAE2CDS9"/>
<organism evidence="1 2">
    <name type="scientific">Sesamum alatum</name>
    <dbReference type="NCBI Taxonomy" id="300844"/>
    <lineage>
        <taxon>Eukaryota</taxon>
        <taxon>Viridiplantae</taxon>
        <taxon>Streptophyta</taxon>
        <taxon>Embryophyta</taxon>
        <taxon>Tracheophyta</taxon>
        <taxon>Spermatophyta</taxon>
        <taxon>Magnoliopsida</taxon>
        <taxon>eudicotyledons</taxon>
        <taxon>Gunneridae</taxon>
        <taxon>Pentapetalae</taxon>
        <taxon>asterids</taxon>
        <taxon>lamiids</taxon>
        <taxon>Lamiales</taxon>
        <taxon>Pedaliaceae</taxon>
        <taxon>Sesamum</taxon>
    </lineage>
</organism>
<sequence length="128" mass="14171">MTAPALGVNEQPPILPLVVEGIAQTQPEVEPQVLNDTRPSQTQLSVQGPTMYEQLQMGQPNMLAQPPMTLQRRLNIRAPPPMTGTGFMPCFSHRPAFAVSKSIIKEHGKKFLDLSKWHSQSSNDAEQK</sequence>
<dbReference type="EMBL" id="JACGWO010000009">
    <property type="protein sequence ID" value="KAK4418397.1"/>
    <property type="molecule type" value="Genomic_DNA"/>
</dbReference>
<evidence type="ECO:0000313" key="1">
    <source>
        <dbReference type="EMBL" id="KAK4418397.1"/>
    </source>
</evidence>